<evidence type="ECO:0000313" key="2">
    <source>
        <dbReference type="Proteomes" id="UP000232722"/>
    </source>
</evidence>
<proteinExistence type="predicted"/>
<reference evidence="1 2" key="2">
    <citation type="submission" date="2017-09" db="EMBL/GenBank/DDBJ databases">
        <title>Extensive intraspecific genome diversity in a model arbuscular mycorrhizal fungus.</title>
        <authorList>
            <person name="Chen E.C."/>
            <person name="Morin E."/>
            <person name="Beaudet D."/>
            <person name="Noel J."/>
            <person name="Ndikumana S."/>
            <person name="Charron P."/>
            <person name="St-Onge C."/>
            <person name="Giorgi J."/>
            <person name="Grigoriev I.V."/>
            <person name="Roux C."/>
            <person name="Martin F.M."/>
            <person name="Corradi N."/>
        </authorList>
    </citation>
    <scope>NUCLEOTIDE SEQUENCE [LARGE SCALE GENOMIC DNA]</scope>
    <source>
        <strain evidence="1 2">A5</strain>
    </source>
</reference>
<feature type="non-terminal residue" evidence="1">
    <location>
        <position position="68"/>
    </location>
</feature>
<dbReference type="Gene3D" id="2.40.320.10">
    <property type="entry name" value="Hypothetical Protein Pfu-838710-001"/>
    <property type="match status" value="1"/>
</dbReference>
<sequence>MVLDTADFGHSVGEIELIVESQNKVQDAEKRIAFFMKEHDWFFETDGIVMGKLLAYISRFNKKQWECM</sequence>
<dbReference type="VEuPathDB" id="FungiDB:RhiirA1_382022"/>
<evidence type="ECO:0000313" key="1">
    <source>
        <dbReference type="EMBL" id="PKC15231.1"/>
    </source>
</evidence>
<dbReference type="VEuPathDB" id="FungiDB:FUN_001188"/>
<reference evidence="1 2" key="1">
    <citation type="submission" date="2016-04" db="EMBL/GenBank/DDBJ databases">
        <title>Genome analyses suggest a sexual origin of heterokaryosis in a supposedly ancient asexual fungus.</title>
        <authorList>
            <person name="Ropars J."/>
            <person name="Sedzielewska K."/>
            <person name="Noel J."/>
            <person name="Charron P."/>
            <person name="Farinelli L."/>
            <person name="Marton T."/>
            <person name="Kruger M."/>
            <person name="Pelin A."/>
            <person name="Brachmann A."/>
            <person name="Corradi N."/>
        </authorList>
    </citation>
    <scope>NUCLEOTIDE SEQUENCE [LARGE SCALE GENOMIC DNA]</scope>
    <source>
        <strain evidence="1 2">A5</strain>
    </source>
</reference>
<gene>
    <name evidence="1" type="ORF">RhiirA5_349338</name>
</gene>
<dbReference type="VEuPathDB" id="FungiDB:RhiirFUN_026829"/>
<protein>
    <submittedName>
        <fullName evidence="1">Uncharacterized protein</fullName>
    </submittedName>
</protein>
<accession>A0A2N0Q808</accession>
<organism evidence="1 2">
    <name type="scientific">Rhizophagus irregularis</name>
    <dbReference type="NCBI Taxonomy" id="588596"/>
    <lineage>
        <taxon>Eukaryota</taxon>
        <taxon>Fungi</taxon>
        <taxon>Fungi incertae sedis</taxon>
        <taxon>Mucoromycota</taxon>
        <taxon>Glomeromycotina</taxon>
        <taxon>Glomeromycetes</taxon>
        <taxon>Glomerales</taxon>
        <taxon>Glomeraceae</taxon>
        <taxon>Rhizophagus</taxon>
    </lineage>
</organism>
<name>A0A2N0Q808_9GLOM</name>
<dbReference type="AlphaFoldDB" id="A0A2N0Q808"/>
<comment type="caution">
    <text evidence="1">The sequence shown here is derived from an EMBL/GenBank/DDBJ whole genome shotgun (WGS) entry which is preliminary data.</text>
</comment>
<dbReference type="EMBL" id="LLXJ01000097">
    <property type="protein sequence ID" value="PKC15231.1"/>
    <property type="molecule type" value="Genomic_DNA"/>
</dbReference>
<dbReference type="SUPFAM" id="SSF55154">
    <property type="entry name" value="CYTH-like phosphatases"/>
    <property type="match status" value="1"/>
</dbReference>
<dbReference type="InterPro" id="IPR033469">
    <property type="entry name" value="CYTH-like_dom_sf"/>
</dbReference>
<dbReference type="Proteomes" id="UP000232722">
    <property type="component" value="Unassembled WGS sequence"/>
</dbReference>